<sequence>MWSSVVAVAGTLLGGALTGLLQLRRERAARAERRAEAPRVAPGELVAVLGDHRRALWHREDLRLNGAPGGRRGGPGRVPRRPLRRDLAPGGGLRPRTVSRRTGARGRPCGVRPPRRRRPHRADHTVPAARREAAIAATDELAAAAGRVMAR</sequence>
<proteinExistence type="predicted"/>
<keyword evidence="2" id="KW-1133">Transmembrane helix</keyword>
<evidence type="ECO:0000256" key="1">
    <source>
        <dbReference type="SAM" id="MobiDB-lite"/>
    </source>
</evidence>
<evidence type="ECO:0000313" key="3">
    <source>
        <dbReference type="EMBL" id="GAA3137305.1"/>
    </source>
</evidence>
<dbReference type="RefSeq" id="WP_345050071.1">
    <property type="nucleotide sequence ID" value="NZ_BAAAVM010000028.1"/>
</dbReference>
<accession>A0ABP6N5M9</accession>
<feature type="compositionally biased region" description="Gly residues" evidence="1">
    <location>
        <begin position="67"/>
        <end position="76"/>
    </location>
</feature>
<keyword evidence="2" id="KW-0472">Membrane</keyword>
<feature type="transmembrane region" description="Helical" evidence="2">
    <location>
        <begin position="6"/>
        <end position="23"/>
    </location>
</feature>
<keyword evidence="4" id="KW-1185">Reference proteome</keyword>
<gene>
    <name evidence="3" type="ORF">GCM10010521_24360</name>
</gene>
<evidence type="ECO:0000256" key="2">
    <source>
        <dbReference type="SAM" id="Phobius"/>
    </source>
</evidence>
<dbReference type="Proteomes" id="UP001500893">
    <property type="component" value="Unassembled WGS sequence"/>
</dbReference>
<comment type="caution">
    <text evidence="3">The sequence shown here is derived from an EMBL/GenBank/DDBJ whole genome shotgun (WGS) entry which is preliminary data.</text>
</comment>
<name>A0ABP6N5M9_9ACTN</name>
<organism evidence="3 4">
    <name type="scientific">Streptomyces rameus</name>
    <dbReference type="NCBI Taxonomy" id="68261"/>
    <lineage>
        <taxon>Bacteria</taxon>
        <taxon>Bacillati</taxon>
        <taxon>Actinomycetota</taxon>
        <taxon>Actinomycetes</taxon>
        <taxon>Kitasatosporales</taxon>
        <taxon>Streptomycetaceae</taxon>
        <taxon>Streptomyces</taxon>
    </lineage>
</organism>
<reference evidence="4" key="1">
    <citation type="journal article" date="2019" name="Int. J. Syst. Evol. Microbiol.">
        <title>The Global Catalogue of Microorganisms (GCM) 10K type strain sequencing project: providing services to taxonomists for standard genome sequencing and annotation.</title>
        <authorList>
            <consortium name="The Broad Institute Genomics Platform"/>
            <consortium name="The Broad Institute Genome Sequencing Center for Infectious Disease"/>
            <person name="Wu L."/>
            <person name="Ma J."/>
        </authorList>
    </citation>
    <scope>NUCLEOTIDE SEQUENCE [LARGE SCALE GENOMIC DNA]</scope>
    <source>
        <strain evidence="4">JCM 11574</strain>
    </source>
</reference>
<evidence type="ECO:0000313" key="4">
    <source>
        <dbReference type="Proteomes" id="UP001500893"/>
    </source>
</evidence>
<feature type="region of interest" description="Disordered" evidence="1">
    <location>
        <begin position="63"/>
        <end position="129"/>
    </location>
</feature>
<protein>
    <submittedName>
        <fullName evidence="3">Uncharacterized protein</fullName>
    </submittedName>
</protein>
<keyword evidence="2" id="KW-0812">Transmembrane</keyword>
<dbReference type="EMBL" id="BAAAVM010000028">
    <property type="protein sequence ID" value="GAA3137305.1"/>
    <property type="molecule type" value="Genomic_DNA"/>
</dbReference>